<evidence type="ECO:0000313" key="5">
    <source>
        <dbReference type="EMBL" id="OGG93606.1"/>
    </source>
</evidence>
<dbReference type="Proteomes" id="UP000176867">
    <property type="component" value="Unassembled WGS sequence"/>
</dbReference>
<comment type="caution">
    <text evidence="5">The sequence shown here is derived from an EMBL/GenBank/DDBJ whole genome shotgun (WGS) entry which is preliminary data.</text>
</comment>
<dbReference type="AlphaFoldDB" id="A0A1F6G682"/>
<organism evidence="5 6">
    <name type="scientific">Candidatus Kaiserbacteria bacterium RIFOXYD1_FULL_47_14</name>
    <dbReference type="NCBI Taxonomy" id="1798533"/>
    <lineage>
        <taxon>Bacteria</taxon>
        <taxon>Candidatus Kaiseribacteriota</taxon>
    </lineage>
</organism>
<keyword evidence="2" id="KW-0808">Transferase</keyword>
<evidence type="ECO:0000259" key="4">
    <source>
        <dbReference type="Pfam" id="PF13439"/>
    </source>
</evidence>
<keyword evidence="1" id="KW-0328">Glycosyltransferase</keyword>
<dbReference type="PANTHER" id="PTHR12526">
    <property type="entry name" value="GLYCOSYLTRANSFERASE"/>
    <property type="match status" value="1"/>
</dbReference>
<sequence length="375" mass="41371">MKVLFISNDPTIFDAASVARARMRAYAAAIEELHILSSASRGAREEQDGNLFLHPVHTSRIFRVRTLAKRAHALILEKGIEVVSAQDPFEHGLAALRAVRGTQAKLHIQVHTDFLSPWFIRSGNWRSPRVRMPLLNRYRRTIADRVLPLADGIRVVSERIKASLVARYGSRISEPMVIPVAVDTVVPVLVRLPEHSFTFALIAVGRLESEKRIEDILAALKLVAPQYPMIGLFVVGEGRERARLERMTRSLGLADKVIFLGNRPDAWGLMQSAQAFIQASAYEGYGRTLIEAALARVPIITTDVGIVGEVFKGYEDILAVPVADPTALSLSIVGFIEDNGVRQDLPRHAETVARAHLAGVGDIPARIVEDLSRVL</sequence>
<evidence type="ECO:0008006" key="7">
    <source>
        <dbReference type="Google" id="ProtNLM"/>
    </source>
</evidence>
<accession>A0A1F6G682</accession>
<gene>
    <name evidence="5" type="ORF">A2609_00385</name>
</gene>
<dbReference type="SUPFAM" id="SSF53756">
    <property type="entry name" value="UDP-Glycosyltransferase/glycogen phosphorylase"/>
    <property type="match status" value="1"/>
</dbReference>
<dbReference type="Pfam" id="PF00534">
    <property type="entry name" value="Glycos_transf_1"/>
    <property type="match status" value="1"/>
</dbReference>
<evidence type="ECO:0000313" key="6">
    <source>
        <dbReference type="Proteomes" id="UP000176867"/>
    </source>
</evidence>
<dbReference type="PANTHER" id="PTHR12526:SF510">
    <property type="entry name" value="D-INOSITOL 3-PHOSPHATE GLYCOSYLTRANSFERASE"/>
    <property type="match status" value="1"/>
</dbReference>
<dbReference type="STRING" id="1798533.A2609_00385"/>
<evidence type="ECO:0000259" key="3">
    <source>
        <dbReference type="Pfam" id="PF00534"/>
    </source>
</evidence>
<proteinExistence type="predicted"/>
<protein>
    <recommendedName>
        <fullName evidence="7">Glycosyl transferase family 1 domain-containing protein</fullName>
    </recommendedName>
</protein>
<evidence type="ECO:0000256" key="1">
    <source>
        <dbReference type="ARBA" id="ARBA00022676"/>
    </source>
</evidence>
<dbReference type="EMBL" id="MFMU01000005">
    <property type="protein sequence ID" value="OGG93606.1"/>
    <property type="molecule type" value="Genomic_DNA"/>
</dbReference>
<dbReference type="InterPro" id="IPR001296">
    <property type="entry name" value="Glyco_trans_1"/>
</dbReference>
<dbReference type="Pfam" id="PF13439">
    <property type="entry name" value="Glyco_transf_4"/>
    <property type="match status" value="1"/>
</dbReference>
<evidence type="ECO:0000256" key="2">
    <source>
        <dbReference type="ARBA" id="ARBA00022679"/>
    </source>
</evidence>
<feature type="domain" description="Glycosyl transferase family 1" evidence="3">
    <location>
        <begin position="201"/>
        <end position="349"/>
    </location>
</feature>
<dbReference type="Gene3D" id="3.40.50.2000">
    <property type="entry name" value="Glycogen Phosphorylase B"/>
    <property type="match status" value="2"/>
</dbReference>
<dbReference type="GO" id="GO:0016757">
    <property type="term" value="F:glycosyltransferase activity"/>
    <property type="evidence" value="ECO:0007669"/>
    <property type="project" value="UniProtKB-KW"/>
</dbReference>
<name>A0A1F6G682_9BACT</name>
<feature type="domain" description="Glycosyltransferase subfamily 4-like N-terminal" evidence="4">
    <location>
        <begin position="24"/>
        <end position="184"/>
    </location>
</feature>
<dbReference type="InterPro" id="IPR028098">
    <property type="entry name" value="Glyco_trans_4-like_N"/>
</dbReference>
<reference evidence="5 6" key="1">
    <citation type="journal article" date="2016" name="Nat. Commun.">
        <title>Thousands of microbial genomes shed light on interconnected biogeochemical processes in an aquifer system.</title>
        <authorList>
            <person name="Anantharaman K."/>
            <person name="Brown C.T."/>
            <person name="Hug L.A."/>
            <person name="Sharon I."/>
            <person name="Castelle C.J."/>
            <person name="Probst A.J."/>
            <person name="Thomas B.C."/>
            <person name="Singh A."/>
            <person name="Wilkins M.J."/>
            <person name="Karaoz U."/>
            <person name="Brodie E.L."/>
            <person name="Williams K.H."/>
            <person name="Hubbard S.S."/>
            <person name="Banfield J.F."/>
        </authorList>
    </citation>
    <scope>NUCLEOTIDE SEQUENCE [LARGE SCALE GENOMIC DNA]</scope>
</reference>